<evidence type="ECO:0008006" key="3">
    <source>
        <dbReference type="Google" id="ProtNLM"/>
    </source>
</evidence>
<dbReference type="EMBL" id="QLUW01000003">
    <property type="protein sequence ID" value="RAP75128.1"/>
    <property type="molecule type" value="Genomic_DNA"/>
</dbReference>
<keyword evidence="2" id="KW-1185">Reference proteome</keyword>
<protein>
    <recommendedName>
        <fullName evidence="3">Lipoprotein</fullName>
    </recommendedName>
</protein>
<dbReference type="Proteomes" id="UP000249260">
    <property type="component" value="Unassembled WGS sequence"/>
</dbReference>
<name>A0A328TXC8_9BACL</name>
<dbReference type="PROSITE" id="PS51257">
    <property type="entry name" value="PROKAR_LIPOPROTEIN"/>
    <property type="match status" value="1"/>
</dbReference>
<gene>
    <name evidence="1" type="ORF">DL346_17235</name>
</gene>
<dbReference type="AlphaFoldDB" id="A0A328TXC8"/>
<sequence>MTAKNRITIFVVLCALLILTSCSKSKEEKLMEQITALNADNSIIDTIITKVDQGLQNGVTLSSLRNPDHRRPSIYKLISQLDSLKVIQDKPLIPEYFYYLSIKAQETQTLQTFDINIVVDPNFSYLKLISLETSNRKLGHIDIDKEFELTNELKAELTQII</sequence>
<evidence type="ECO:0000313" key="2">
    <source>
        <dbReference type="Proteomes" id="UP000249260"/>
    </source>
</evidence>
<comment type="caution">
    <text evidence="1">The sequence shown here is derived from an EMBL/GenBank/DDBJ whole genome shotgun (WGS) entry which is preliminary data.</text>
</comment>
<evidence type="ECO:0000313" key="1">
    <source>
        <dbReference type="EMBL" id="RAP75128.1"/>
    </source>
</evidence>
<proteinExistence type="predicted"/>
<organism evidence="1 2">
    <name type="scientific">Paenibacillus montanisoli</name>
    <dbReference type="NCBI Taxonomy" id="2081970"/>
    <lineage>
        <taxon>Bacteria</taxon>
        <taxon>Bacillati</taxon>
        <taxon>Bacillota</taxon>
        <taxon>Bacilli</taxon>
        <taxon>Bacillales</taxon>
        <taxon>Paenibacillaceae</taxon>
        <taxon>Paenibacillus</taxon>
    </lineage>
</organism>
<reference evidence="1 2" key="1">
    <citation type="submission" date="2018-06" db="EMBL/GenBank/DDBJ databases">
        <title>Paenibacillus montanisoli sp. nov., isolated from mountain area soil.</title>
        <authorList>
            <person name="Wu M."/>
        </authorList>
    </citation>
    <scope>NUCLEOTIDE SEQUENCE [LARGE SCALE GENOMIC DNA]</scope>
    <source>
        <strain evidence="1 2">RA17</strain>
    </source>
</reference>
<accession>A0A328TXC8</accession>